<evidence type="ECO:0000313" key="2">
    <source>
        <dbReference type="EMBL" id="GAG07686.1"/>
    </source>
</evidence>
<dbReference type="GO" id="GO:0052621">
    <property type="term" value="F:diguanylate cyclase activity"/>
    <property type="evidence" value="ECO:0007669"/>
    <property type="project" value="TreeGrafter"/>
</dbReference>
<feature type="non-terminal residue" evidence="2">
    <location>
        <position position="1"/>
    </location>
</feature>
<dbReference type="SMART" id="SM00267">
    <property type="entry name" value="GGDEF"/>
    <property type="match status" value="1"/>
</dbReference>
<sequence length="270" mass="29762">ALSSEIGSAWQVRERIPIKGTATEWVATNRKAIVESDLSQKSRFDTAKYHLKQGVRSIAYLPLIAKGKVIGSLVVASSQPNAYSQRHVMLLEQLASQIAMPVENSRLYAKVEERARTDELTGLLNRRSLDEMITSEIGRHSRYGGVFSLIILDLDSFKAFNDNYGHLAGDKLLRQIGSVMKGAIRNADQAFRYGGDEFAILLPQTNIDAAYEVAERVRKRVASKVKTDHVPITASLGLANWPADGIGANEIIEAADITLYHAKRRANSGL</sequence>
<dbReference type="InterPro" id="IPR003018">
    <property type="entry name" value="GAF"/>
</dbReference>
<dbReference type="Gene3D" id="3.30.450.40">
    <property type="match status" value="1"/>
</dbReference>
<dbReference type="SUPFAM" id="SSF55073">
    <property type="entry name" value="Nucleotide cyclase"/>
    <property type="match status" value="1"/>
</dbReference>
<dbReference type="EMBL" id="BARS01023106">
    <property type="protein sequence ID" value="GAG07686.1"/>
    <property type="molecule type" value="Genomic_DNA"/>
</dbReference>
<dbReference type="PANTHER" id="PTHR45138">
    <property type="entry name" value="REGULATORY COMPONENTS OF SENSORY TRANSDUCTION SYSTEM"/>
    <property type="match status" value="1"/>
</dbReference>
<dbReference type="Pfam" id="PF13185">
    <property type="entry name" value="GAF_2"/>
    <property type="match status" value="1"/>
</dbReference>
<dbReference type="PROSITE" id="PS50887">
    <property type="entry name" value="GGDEF"/>
    <property type="match status" value="1"/>
</dbReference>
<dbReference type="InterPro" id="IPR043128">
    <property type="entry name" value="Rev_trsase/Diguanyl_cyclase"/>
</dbReference>
<dbReference type="GO" id="GO:1902201">
    <property type="term" value="P:negative regulation of bacterial-type flagellum-dependent cell motility"/>
    <property type="evidence" value="ECO:0007669"/>
    <property type="project" value="TreeGrafter"/>
</dbReference>
<dbReference type="Gene3D" id="3.30.70.270">
    <property type="match status" value="1"/>
</dbReference>
<dbReference type="Pfam" id="PF00990">
    <property type="entry name" value="GGDEF"/>
    <property type="match status" value="1"/>
</dbReference>
<comment type="caution">
    <text evidence="2">The sequence shown here is derived from an EMBL/GenBank/DDBJ whole genome shotgun (WGS) entry which is preliminary data.</text>
</comment>
<feature type="domain" description="GGDEF" evidence="1">
    <location>
        <begin position="145"/>
        <end position="270"/>
    </location>
</feature>
<dbReference type="NCBIfam" id="TIGR00254">
    <property type="entry name" value="GGDEF"/>
    <property type="match status" value="1"/>
</dbReference>
<evidence type="ECO:0000259" key="1">
    <source>
        <dbReference type="PROSITE" id="PS50887"/>
    </source>
</evidence>
<dbReference type="SUPFAM" id="SSF55781">
    <property type="entry name" value="GAF domain-like"/>
    <property type="match status" value="1"/>
</dbReference>
<dbReference type="CDD" id="cd01949">
    <property type="entry name" value="GGDEF"/>
    <property type="match status" value="1"/>
</dbReference>
<dbReference type="GO" id="GO:0043709">
    <property type="term" value="P:cell adhesion involved in single-species biofilm formation"/>
    <property type="evidence" value="ECO:0007669"/>
    <property type="project" value="TreeGrafter"/>
</dbReference>
<dbReference type="InterPro" id="IPR029016">
    <property type="entry name" value="GAF-like_dom_sf"/>
</dbReference>
<name>X0W4P8_9ZZZZ</name>
<protein>
    <recommendedName>
        <fullName evidence="1">GGDEF domain-containing protein</fullName>
    </recommendedName>
</protein>
<feature type="non-terminal residue" evidence="2">
    <location>
        <position position="270"/>
    </location>
</feature>
<dbReference type="InterPro" id="IPR000160">
    <property type="entry name" value="GGDEF_dom"/>
</dbReference>
<dbReference type="FunFam" id="3.30.70.270:FF:000001">
    <property type="entry name" value="Diguanylate cyclase domain protein"/>
    <property type="match status" value="1"/>
</dbReference>
<accession>X0W4P8</accession>
<dbReference type="GO" id="GO:0005886">
    <property type="term" value="C:plasma membrane"/>
    <property type="evidence" value="ECO:0007669"/>
    <property type="project" value="TreeGrafter"/>
</dbReference>
<organism evidence="2">
    <name type="scientific">marine sediment metagenome</name>
    <dbReference type="NCBI Taxonomy" id="412755"/>
    <lineage>
        <taxon>unclassified sequences</taxon>
        <taxon>metagenomes</taxon>
        <taxon>ecological metagenomes</taxon>
    </lineage>
</organism>
<dbReference type="InterPro" id="IPR029787">
    <property type="entry name" value="Nucleotide_cyclase"/>
</dbReference>
<dbReference type="SMART" id="SM00065">
    <property type="entry name" value="GAF"/>
    <property type="match status" value="1"/>
</dbReference>
<reference evidence="2" key="1">
    <citation type="journal article" date="2014" name="Front. Microbiol.">
        <title>High frequency of phylogenetically diverse reductive dehalogenase-homologous genes in deep subseafloor sedimentary metagenomes.</title>
        <authorList>
            <person name="Kawai M."/>
            <person name="Futagami T."/>
            <person name="Toyoda A."/>
            <person name="Takaki Y."/>
            <person name="Nishi S."/>
            <person name="Hori S."/>
            <person name="Arai W."/>
            <person name="Tsubouchi T."/>
            <person name="Morono Y."/>
            <person name="Uchiyama I."/>
            <person name="Ito T."/>
            <person name="Fujiyama A."/>
            <person name="Inagaki F."/>
            <person name="Takami H."/>
        </authorList>
    </citation>
    <scope>NUCLEOTIDE SEQUENCE</scope>
    <source>
        <strain evidence="2">Expedition CK06-06</strain>
    </source>
</reference>
<dbReference type="AlphaFoldDB" id="X0W4P8"/>
<dbReference type="InterPro" id="IPR050469">
    <property type="entry name" value="Diguanylate_Cyclase"/>
</dbReference>
<dbReference type="PANTHER" id="PTHR45138:SF2">
    <property type="entry name" value="DIGUANYLATE CYCLASE VDCA"/>
    <property type="match status" value="1"/>
</dbReference>
<proteinExistence type="predicted"/>
<gene>
    <name evidence="2" type="ORF">S01H1_36833</name>
</gene>